<feature type="domain" description="ACT-like" evidence="14">
    <location>
        <begin position="421"/>
        <end position="490"/>
    </location>
</feature>
<comment type="subunit">
    <text evidence="5">Homotetramer.</text>
</comment>
<dbReference type="PANTHER" id="PTHR48078:SF11">
    <property type="entry name" value="THREONINE DEHYDRATASE, MITOCHONDRIAL"/>
    <property type="match status" value="1"/>
</dbReference>
<dbReference type="GO" id="GO:0009097">
    <property type="term" value="P:isoleucine biosynthetic process"/>
    <property type="evidence" value="ECO:0007669"/>
    <property type="project" value="UniProtKB-UniPathway"/>
</dbReference>
<dbReference type="SUPFAM" id="SSF53686">
    <property type="entry name" value="Tryptophan synthase beta subunit-like PLP-dependent enzymes"/>
    <property type="match status" value="1"/>
</dbReference>
<keyword evidence="11 15" id="KW-0456">Lyase</keyword>
<evidence type="ECO:0000256" key="9">
    <source>
        <dbReference type="ARBA" id="ARBA00022737"/>
    </source>
</evidence>
<dbReference type="NCBIfam" id="TIGR01124">
    <property type="entry name" value="ilvA_2Cterm"/>
    <property type="match status" value="1"/>
</dbReference>
<dbReference type="Gene3D" id="3.40.1020.10">
    <property type="entry name" value="Biosynthetic Threonine Deaminase, Domain 3"/>
    <property type="match status" value="1"/>
</dbReference>
<dbReference type="InterPro" id="IPR050147">
    <property type="entry name" value="Ser/Thr_Dehydratase"/>
</dbReference>
<dbReference type="InterPro" id="IPR001926">
    <property type="entry name" value="TrpB-like_PALP"/>
</dbReference>
<dbReference type="PANTHER" id="PTHR48078">
    <property type="entry name" value="THREONINE DEHYDRATASE, MITOCHONDRIAL-RELATED"/>
    <property type="match status" value="1"/>
</dbReference>
<dbReference type="PROSITE" id="PS51672">
    <property type="entry name" value="ACT_LIKE"/>
    <property type="match status" value="2"/>
</dbReference>
<evidence type="ECO:0000256" key="8">
    <source>
        <dbReference type="ARBA" id="ARBA00022624"/>
    </source>
</evidence>
<keyword evidence="12" id="KW-0100">Branched-chain amino acid biosynthesis</keyword>
<keyword evidence="9" id="KW-0677">Repeat</keyword>
<dbReference type="InterPro" id="IPR038110">
    <property type="entry name" value="TD_ACT-like_sf"/>
</dbReference>
<dbReference type="CDD" id="cd04907">
    <property type="entry name" value="ACT_ThrD-I_2"/>
    <property type="match status" value="1"/>
</dbReference>
<dbReference type="FunFam" id="3.40.50.1100:FF:000005">
    <property type="entry name" value="Threonine dehydratase catabolic"/>
    <property type="match status" value="1"/>
</dbReference>
<dbReference type="GO" id="GO:0006565">
    <property type="term" value="P:L-serine catabolic process"/>
    <property type="evidence" value="ECO:0007669"/>
    <property type="project" value="TreeGrafter"/>
</dbReference>
<dbReference type="Gene3D" id="3.40.50.1100">
    <property type="match status" value="2"/>
</dbReference>
<dbReference type="CDD" id="cd01562">
    <property type="entry name" value="Thr-dehyd"/>
    <property type="match status" value="1"/>
</dbReference>
<dbReference type="CDD" id="cd04906">
    <property type="entry name" value="ACT_ThrD-I_1"/>
    <property type="match status" value="1"/>
</dbReference>
<dbReference type="FunFam" id="3.40.1020.10:FF:000001">
    <property type="entry name" value="L-threonine dehydratase"/>
    <property type="match status" value="1"/>
</dbReference>
<dbReference type="Pfam" id="PF00291">
    <property type="entry name" value="PALP"/>
    <property type="match status" value="1"/>
</dbReference>
<dbReference type="AlphaFoldDB" id="A0A1W1CNM5"/>
<evidence type="ECO:0000256" key="3">
    <source>
        <dbReference type="ARBA" id="ARBA00004810"/>
    </source>
</evidence>
<keyword evidence="10" id="KW-0663">Pyridoxal phosphate</keyword>
<evidence type="ECO:0000256" key="7">
    <source>
        <dbReference type="ARBA" id="ARBA00022605"/>
    </source>
</evidence>
<dbReference type="EMBL" id="FPHJ01000056">
    <property type="protein sequence ID" value="SFV67478.1"/>
    <property type="molecule type" value="Genomic_DNA"/>
</dbReference>
<comment type="catalytic activity">
    <reaction evidence="1">
        <text>L-threonine = 2-oxobutanoate + NH4(+)</text>
        <dbReference type="Rhea" id="RHEA:22108"/>
        <dbReference type="ChEBI" id="CHEBI:16763"/>
        <dbReference type="ChEBI" id="CHEBI:28938"/>
        <dbReference type="ChEBI" id="CHEBI:57926"/>
        <dbReference type="EC" id="4.3.1.19"/>
    </reaction>
</comment>
<name>A0A1W1CNM5_9ZZZZ</name>
<evidence type="ECO:0000259" key="14">
    <source>
        <dbReference type="PROSITE" id="PS51672"/>
    </source>
</evidence>
<evidence type="ECO:0000256" key="5">
    <source>
        <dbReference type="ARBA" id="ARBA00011881"/>
    </source>
</evidence>
<evidence type="ECO:0000256" key="4">
    <source>
        <dbReference type="ARBA" id="ARBA00010869"/>
    </source>
</evidence>
<keyword evidence="7" id="KW-0028">Amino-acid biosynthesis</keyword>
<dbReference type="Pfam" id="PF00585">
    <property type="entry name" value="Thr_dehydrat_C"/>
    <property type="match status" value="2"/>
</dbReference>
<evidence type="ECO:0000313" key="15">
    <source>
        <dbReference type="EMBL" id="SFV67478.1"/>
    </source>
</evidence>
<evidence type="ECO:0000256" key="2">
    <source>
        <dbReference type="ARBA" id="ARBA00001933"/>
    </source>
</evidence>
<dbReference type="SUPFAM" id="SSF55021">
    <property type="entry name" value="ACT-like"/>
    <property type="match status" value="2"/>
</dbReference>
<comment type="pathway">
    <text evidence="3">Amino-acid biosynthesis; L-isoleucine biosynthesis; 2-oxobutanoate from L-threonine: step 1/1.</text>
</comment>
<dbReference type="GO" id="GO:0006567">
    <property type="term" value="P:L-threonine catabolic process"/>
    <property type="evidence" value="ECO:0007669"/>
    <property type="project" value="TreeGrafter"/>
</dbReference>
<accession>A0A1W1CNM5</accession>
<protein>
    <recommendedName>
        <fullName evidence="6">threonine ammonia-lyase</fullName>
        <ecNumber evidence="6">4.3.1.19</ecNumber>
    </recommendedName>
    <alternativeName>
        <fullName evidence="13">Threonine deaminase</fullName>
    </alternativeName>
</protein>
<dbReference type="GO" id="GO:0003941">
    <property type="term" value="F:L-serine ammonia-lyase activity"/>
    <property type="evidence" value="ECO:0007669"/>
    <property type="project" value="TreeGrafter"/>
</dbReference>
<evidence type="ECO:0000256" key="13">
    <source>
        <dbReference type="ARBA" id="ARBA00031427"/>
    </source>
</evidence>
<evidence type="ECO:0000256" key="12">
    <source>
        <dbReference type="ARBA" id="ARBA00023304"/>
    </source>
</evidence>
<proteinExistence type="inferred from homology"/>
<evidence type="ECO:0000256" key="10">
    <source>
        <dbReference type="ARBA" id="ARBA00022898"/>
    </source>
</evidence>
<comment type="similarity">
    <text evidence="4">Belongs to the serine/threonine dehydratase family.</text>
</comment>
<dbReference type="GO" id="GO:0004794">
    <property type="term" value="F:threonine deaminase activity"/>
    <property type="evidence" value="ECO:0007669"/>
    <property type="project" value="UniProtKB-EC"/>
</dbReference>
<keyword evidence="8" id="KW-0412">Isoleucine biosynthesis</keyword>
<dbReference type="InterPro" id="IPR001721">
    <property type="entry name" value="TD_ACT-like"/>
</dbReference>
<dbReference type="InterPro" id="IPR005787">
    <property type="entry name" value="Thr_deHydtase_biosynth"/>
</dbReference>
<evidence type="ECO:0000256" key="11">
    <source>
        <dbReference type="ARBA" id="ARBA00023239"/>
    </source>
</evidence>
<evidence type="ECO:0000256" key="6">
    <source>
        <dbReference type="ARBA" id="ARBA00012096"/>
    </source>
</evidence>
<feature type="domain" description="ACT-like" evidence="14">
    <location>
        <begin position="327"/>
        <end position="399"/>
    </location>
</feature>
<organism evidence="15">
    <name type="scientific">hydrothermal vent metagenome</name>
    <dbReference type="NCBI Taxonomy" id="652676"/>
    <lineage>
        <taxon>unclassified sequences</taxon>
        <taxon>metagenomes</taxon>
        <taxon>ecological metagenomes</taxon>
    </lineage>
</organism>
<dbReference type="EC" id="4.3.1.19" evidence="6"/>
<dbReference type="InterPro" id="IPR045865">
    <property type="entry name" value="ACT-like_dom_sf"/>
</dbReference>
<dbReference type="NCBIfam" id="NF006674">
    <property type="entry name" value="PRK09224.1"/>
    <property type="match status" value="1"/>
</dbReference>
<evidence type="ECO:0000256" key="1">
    <source>
        <dbReference type="ARBA" id="ARBA00001274"/>
    </source>
</evidence>
<dbReference type="UniPathway" id="UPA00047">
    <property type="reaction ID" value="UER00054"/>
</dbReference>
<sequence length="498" mass="55559">MQEIVNQVNNSIVYDVVQKTSLDKVDALSSLLGNNIFFKREDKQKLYSFKLRGAYQKIGSLSAIQKKKGVITASAGNHAQGVAYSAKILKIKSIVVMPINTPSIKVSAVKKLGAEIILKGESYHQSYEYALTLAQKKSMVYIPPYDDESVIVGQATIAKELLEELPIIDYVFVPVGGGGLISGISLYLSKVSPNTKIIGVEPESSPALFMSLQQQQRVKLTDVGLFAEGVAVSQVGKIPFEISKKTIDEVVLVSDDELCASVKEVFEETRSIVETSGALSVAGCKKYIQNNYLKDKNCIAILSGANVNFDKLRYIAERAELGELKEVIFAVEIEEKIGSFYNFCKSLGNRSITEFNYRFGVDNKAFVFVGIAIKNGLAEKQEIMMELKNKNYIFEDLSNNEMAKSHIRYMVGGKANVKNELIYRFTFPEKKGALLNFLQKISAHWNISLFHYRNYGASFGEVLVGIEVENSDNLEKTLKELKYPFVNESNNKAYQFFL</sequence>
<reference evidence="15" key="1">
    <citation type="submission" date="2016-10" db="EMBL/GenBank/DDBJ databases">
        <authorList>
            <person name="de Groot N.N."/>
        </authorList>
    </citation>
    <scope>NUCLEOTIDE SEQUENCE</scope>
</reference>
<gene>
    <name evidence="15" type="ORF">MNB_SUP05-5-825</name>
</gene>
<comment type="cofactor">
    <cofactor evidence="2">
        <name>pyridoxal 5'-phosphate</name>
        <dbReference type="ChEBI" id="CHEBI:597326"/>
    </cofactor>
</comment>
<dbReference type="InterPro" id="IPR036052">
    <property type="entry name" value="TrpB-like_PALP_sf"/>
</dbReference>